<organism evidence="2 3">
    <name type="scientific">Robinsoniella peoriensis</name>
    <dbReference type="NCBI Taxonomy" id="180332"/>
    <lineage>
        <taxon>Bacteria</taxon>
        <taxon>Bacillati</taxon>
        <taxon>Bacillota</taxon>
        <taxon>Clostridia</taxon>
        <taxon>Lachnospirales</taxon>
        <taxon>Lachnospiraceae</taxon>
        <taxon>Robinsoniella</taxon>
    </lineage>
</organism>
<evidence type="ECO:0000313" key="2">
    <source>
        <dbReference type="EMBL" id="TLC97688.1"/>
    </source>
</evidence>
<keyword evidence="3" id="KW-1185">Reference proteome</keyword>
<name>A0A4U8Q0C3_9FIRM</name>
<dbReference type="STRING" id="180332.GCA_000797495_05363"/>
<sequence>MNNLIHKVKSFSRLRNVCLNNRGETMIELITSLALFAMTMVLVAVLFSNANRILIKNNTIQKNLNHQINNLELGNELTTIKSDIDMTFILSKDGSTGVEPIKVNTKVKLVKPLSGDSEGTIDSTLAKFQRVVESESGDGS</sequence>
<gene>
    <name evidence="2" type="ORF">DSM106044_05486</name>
</gene>
<evidence type="ECO:0000313" key="3">
    <source>
        <dbReference type="Proteomes" id="UP000306509"/>
    </source>
</evidence>
<keyword evidence="1" id="KW-0812">Transmembrane</keyword>
<dbReference type="Proteomes" id="UP000306509">
    <property type="component" value="Unassembled WGS sequence"/>
</dbReference>
<evidence type="ECO:0000256" key="1">
    <source>
        <dbReference type="SAM" id="Phobius"/>
    </source>
</evidence>
<accession>A0A4U8Q0C3</accession>
<protein>
    <submittedName>
        <fullName evidence="2">Uncharacterized protein</fullName>
    </submittedName>
</protein>
<keyword evidence="1" id="KW-1133">Transmembrane helix</keyword>
<proteinExistence type="predicted"/>
<comment type="caution">
    <text evidence="2">The sequence shown here is derived from an EMBL/GenBank/DDBJ whole genome shotgun (WGS) entry which is preliminary data.</text>
</comment>
<dbReference type="AlphaFoldDB" id="A0A4U8Q0C3"/>
<dbReference type="EMBL" id="QGQD01000112">
    <property type="protein sequence ID" value="TLC97688.1"/>
    <property type="molecule type" value="Genomic_DNA"/>
</dbReference>
<keyword evidence="1" id="KW-0472">Membrane</keyword>
<reference evidence="2 3" key="1">
    <citation type="journal article" date="2019" name="Anaerobe">
        <title>Detection of Robinsoniella peoriensis in multiple bone samples of a trauma patient.</title>
        <authorList>
            <person name="Schrottner P."/>
            <person name="Hartwich K."/>
            <person name="Bunk B."/>
            <person name="Schober I."/>
            <person name="Helbig S."/>
            <person name="Rudolph W.W."/>
            <person name="Gunzer F."/>
        </authorList>
    </citation>
    <scope>NUCLEOTIDE SEQUENCE [LARGE SCALE GENOMIC DNA]</scope>
    <source>
        <strain evidence="2 3">DSM 106044</strain>
    </source>
</reference>
<feature type="transmembrane region" description="Helical" evidence="1">
    <location>
        <begin position="29"/>
        <end position="47"/>
    </location>
</feature>
<dbReference type="RefSeq" id="WP_027294219.1">
    <property type="nucleotide sequence ID" value="NZ_CABMJZ010000059.1"/>
</dbReference>